<keyword evidence="2" id="KW-1185">Reference proteome</keyword>
<accession>D1Q091</accession>
<dbReference type="Proteomes" id="UP000003160">
    <property type="component" value="Unassembled WGS sequence"/>
</dbReference>
<dbReference type="HOGENOM" id="CLU_1081230_0_0_10"/>
<comment type="caution">
    <text evidence="1">The sequence shown here is derived from an EMBL/GenBank/DDBJ whole genome shotgun (WGS) entry which is preliminary data.</text>
</comment>
<protein>
    <submittedName>
        <fullName evidence="1">Uncharacterized protein</fullName>
    </submittedName>
</protein>
<proteinExistence type="predicted"/>
<dbReference type="AlphaFoldDB" id="D1Q091"/>
<sequence>MIERTTHTVAIRQAVVKGAWQHKEEWEHWASLFHCIVVPMNDVALSLLKDAHEALKESKRYKRLIKKNVKAAEIAGDEYERMLYEESRINRYGDRRGYLMDYMDTWQEKMKHDIDILRFSINRYVNKLNLNEAELATSVFLAHVMLEYACVLWDAFWKMSREKTGKDLSDTFRSARLTNVLNYFTDVSHSFDPDNIVNLNKDKDCQLAMNIIERKATSVDTINAVGKAALGYHKDLVQWADELDKKKTEEKNFFLNR</sequence>
<dbReference type="EMBL" id="ACKS01000107">
    <property type="protein sequence ID" value="EFA42990.1"/>
    <property type="molecule type" value="Genomic_DNA"/>
</dbReference>
<evidence type="ECO:0000313" key="1">
    <source>
        <dbReference type="EMBL" id="EFA42990.1"/>
    </source>
</evidence>
<name>D1Q091_9BACT</name>
<organism evidence="1 2">
    <name type="scientific">Hallella bergensis DSM 17361</name>
    <dbReference type="NCBI Taxonomy" id="585502"/>
    <lineage>
        <taxon>Bacteria</taxon>
        <taxon>Pseudomonadati</taxon>
        <taxon>Bacteroidota</taxon>
        <taxon>Bacteroidia</taxon>
        <taxon>Bacteroidales</taxon>
        <taxon>Prevotellaceae</taxon>
        <taxon>Hallella</taxon>
    </lineage>
</organism>
<reference evidence="1 2" key="1">
    <citation type="submission" date="2009-10" db="EMBL/GenBank/DDBJ databases">
        <authorList>
            <person name="Qin X."/>
            <person name="Bachman B."/>
            <person name="Battles P."/>
            <person name="Bell A."/>
            <person name="Bess C."/>
            <person name="Bickham C."/>
            <person name="Chaboub L."/>
            <person name="Chen D."/>
            <person name="Coyle M."/>
            <person name="Deiros D.R."/>
            <person name="Dinh H."/>
            <person name="Forbes L."/>
            <person name="Fowler G."/>
            <person name="Francisco L."/>
            <person name="Fu Q."/>
            <person name="Gubbala S."/>
            <person name="Hale W."/>
            <person name="Han Y."/>
            <person name="Hemphill L."/>
            <person name="Highlander S.K."/>
            <person name="Hirani K."/>
            <person name="Hogues M."/>
            <person name="Jackson L."/>
            <person name="Jakkamsetti A."/>
            <person name="Javaid M."/>
            <person name="Jiang H."/>
            <person name="Korchina V."/>
            <person name="Kovar C."/>
            <person name="Lara F."/>
            <person name="Lee S."/>
            <person name="Mata R."/>
            <person name="Mathew T."/>
            <person name="Moen C."/>
            <person name="Morales K."/>
            <person name="Munidasa M."/>
            <person name="Nazareth L."/>
            <person name="Ngo R."/>
            <person name="Nguyen L."/>
            <person name="Okwuonu G."/>
            <person name="Ongeri F."/>
            <person name="Patil S."/>
            <person name="Petrosino J."/>
            <person name="Pham C."/>
            <person name="Pham P."/>
            <person name="Pu L.-L."/>
            <person name="Puazo M."/>
            <person name="Raj R."/>
            <person name="Reid J."/>
            <person name="Rouhana J."/>
            <person name="Saada N."/>
            <person name="Shang Y."/>
            <person name="Simmons D."/>
            <person name="Thornton R."/>
            <person name="Warren J."/>
            <person name="Weissenberger G."/>
            <person name="Zhang J."/>
            <person name="Zhang L."/>
            <person name="Zhou C."/>
            <person name="Zhu D."/>
            <person name="Muzny D."/>
            <person name="Worley K."/>
            <person name="Gibbs R."/>
        </authorList>
    </citation>
    <scope>NUCLEOTIDE SEQUENCE [LARGE SCALE GENOMIC DNA]</scope>
    <source>
        <strain evidence="1 2">DSM 17361</strain>
    </source>
</reference>
<gene>
    <name evidence="1" type="ORF">HMPREF0645_2626</name>
</gene>
<evidence type="ECO:0000313" key="2">
    <source>
        <dbReference type="Proteomes" id="UP000003160"/>
    </source>
</evidence>
<dbReference type="RefSeq" id="WP_007175021.1">
    <property type="nucleotide sequence ID" value="NZ_GG704783.1"/>
</dbReference>